<evidence type="ECO:0000313" key="4">
    <source>
        <dbReference type="Proteomes" id="UP000053464"/>
    </source>
</evidence>
<name>A0A0G9MUB2_9SPHN</name>
<gene>
    <name evidence="3" type="ORF">AAW00_08595</name>
</gene>
<dbReference type="Proteomes" id="UP000053464">
    <property type="component" value="Unassembled WGS sequence"/>
</dbReference>
<comment type="caution">
    <text evidence="3">The sequence shown here is derived from an EMBL/GenBank/DDBJ whole genome shotgun (WGS) entry which is preliminary data.</text>
</comment>
<proteinExistence type="predicted"/>
<feature type="region of interest" description="Disordered" evidence="1">
    <location>
        <begin position="226"/>
        <end position="248"/>
    </location>
</feature>
<dbReference type="OrthoDB" id="7508780at2"/>
<feature type="signal peptide" evidence="2">
    <location>
        <begin position="1"/>
        <end position="29"/>
    </location>
</feature>
<dbReference type="PATRIC" id="fig|1581420.6.peg.1767"/>
<accession>A0A0G9MUB2</accession>
<dbReference type="AlphaFoldDB" id="A0A0G9MUB2"/>
<sequence>MTTFDRRRAIALALAAALAPVAASRGARAQVITGHLIAPPAAPMIYRRQVSRELVDGNRFSVARDFAVRFEPFAGGYSVRGEQLAVAVEAPPALARFADLERQRDESGLFPIALDAFGRILEENVSGIAGEGSEIERAFSEALAALSALGLPSSESEMWQRFVGAVHAAGQGITAYLPVDLFAPAAVPRREEQNIALPGGGEGMVSTMFSGETDRATGLMRAAEREVTTETEGSRRTTVEHWTLAHAR</sequence>
<protein>
    <submittedName>
        <fullName evidence="3">Uncharacterized protein</fullName>
    </submittedName>
</protein>
<keyword evidence="2" id="KW-0732">Signal</keyword>
<organism evidence="3 4">
    <name type="scientific">Aurantiacibacter luteus</name>
    <dbReference type="NCBI Taxonomy" id="1581420"/>
    <lineage>
        <taxon>Bacteria</taxon>
        <taxon>Pseudomonadati</taxon>
        <taxon>Pseudomonadota</taxon>
        <taxon>Alphaproteobacteria</taxon>
        <taxon>Sphingomonadales</taxon>
        <taxon>Erythrobacteraceae</taxon>
        <taxon>Aurantiacibacter</taxon>
    </lineage>
</organism>
<dbReference type="RefSeq" id="WP_047003945.1">
    <property type="nucleotide sequence ID" value="NZ_LBHB01000002.1"/>
</dbReference>
<reference evidence="3 4" key="1">
    <citation type="submission" date="2015-04" db="EMBL/GenBank/DDBJ databases">
        <title>The draft genome sequence of Erythrobacter luteus KA37.</title>
        <authorList>
            <person name="Zhuang L."/>
            <person name="Liu Y."/>
            <person name="Shao Z."/>
        </authorList>
    </citation>
    <scope>NUCLEOTIDE SEQUENCE [LARGE SCALE GENOMIC DNA]</scope>
    <source>
        <strain evidence="3 4">KA37</strain>
    </source>
</reference>
<feature type="chain" id="PRO_5002580306" evidence="2">
    <location>
        <begin position="30"/>
        <end position="248"/>
    </location>
</feature>
<dbReference type="InterPro" id="IPR006311">
    <property type="entry name" value="TAT_signal"/>
</dbReference>
<dbReference type="EMBL" id="LBHB01000002">
    <property type="protein sequence ID" value="KLE34296.1"/>
    <property type="molecule type" value="Genomic_DNA"/>
</dbReference>
<keyword evidence="4" id="KW-1185">Reference proteome</keyword>
<dbReference type="PROSITE" id="PS51318">
    <property type="entry name" value="TAT"/>
    <property type="match status" value="1"/>
</dbReference>
<evidence type="ECO:0000313" key="3">
    <source>
        <dbReference type="EMBL" id="KLE34296.1"/>
    </source>
</evidence>
<feature type="compositionally biased region" description="Basic and acidic residues" evidence="1">
    <location>
        <begin position="226"/>
        <end position="239"/>
    </location>
</feature>
<evidence type="ECO:0000256" key="1">
    <source>
        <dbReference type="SAM" id="MobiDB-lite"/>
    </source>
</evidence>
<dbReference type="STRING" id="1581420.AAW00_08595"/>
<evidence type="ECO:0000256" key="2">
    <source>
        <dbReference type="SAM" id="SignalP"/>
    </source>
</evidence>